<evidence type="ECO:0000313" key="2">
    <source>
        <dbReference type="Proteomes" id="UP000218811"/>
    </source>
</evidence>
<name>A0A2H3K7E0_WOLCO</name>
<dbReference type="EMBL" id="KB468157">
    <property type="protein sequence ID" value="PCH44357.1"/>
    <property type="molecule type" value="Genomic_DNA"/>
</dbReference>
<keyword evidence="2" id="KW-1185">Reference proteome</keyword>
<accession>A0A2H3K7E0</accession>
<dbReference type="AlphaFoldDB" id="A0A2H3K7E0"/>
<protein>
    <submittedName>
        <fullName evidence="1">Uncharacterized protein</fullName>
    </submittedName>
</protein>
<sequence length="351" mass="40750">MIGNQTIQQLNNKEKTKYNEYLQELTQLKDYEIEEQEDDMKEQSARGIHTQQEYRTWRMTADEVIRRINIKQVMVHIPEPTPAPRPTPIKSNSTPGNIYKELQLDDVEVPDMTTEEEMEQDFDLLKQNIDPETGEVLTNEQVCEKYEEYSRKYGIVHNETSQPWNNEEKEEYDQTQYNIADGIVDPLTEEQNDDENKSIISKEESVTDAANKAVWPTQARQIFMQAATEHTRALQNKDGDTIMQETKPPLLDTQKKVMEIKKPIPTTMAAPAQTQKPKQKRQNKKTVIKVNNQEHPVINHQDHGNDKGAGQRIIRGENNQIVTIEVHYADEHKTYENPTSSKCLDYKSKII</sequence>
<gene>
    <name evidence="1" type="ORF">WOLCODRAFT_18874</name>
</gene>
<organism evidence="1 2">
    <name type="scientific">Wolfiporia cocos (strain MD-104)</name>
    <name type="common">Brown rot fungus</name>
    <dbReference type="NCBI Taxonomy" id="742152"/>
    <lineage>
        <taxon>Eukaryota</taxon>
        <taxon>Fungi</taxon>
        <taxon>Dikarya</taxon>
        <taxon>Basidiomycota</taxon>
        <taxon>Agaricomycotina</taxon>
        <taxon>Agaricomycetes</taxon>
        <taxon>Polyporales</taxon>
        <taxon>Phaeolaceae</taxon>
        <taxon>Wolfiporia</taxon>
    </lineage>
</organism>
<evidence type="ECO:0000313" key="1">
    <source>
        <dbReference type="EMBL" id="PCH44357.1"/>
    </source>
</evidence>
<reference evidence="1 2" key="1">
    <citation type="journal article" date="2012" name="Science">
        <title>The Paleozoic origin of enzymatic lignin decomposition reconstructed from 31 fungal genomes.</title>
        <authorList>
            <person name="Floudas D."/>
            <person name="Binder M."/>
            <person name="Riley R."/>
            <person name="Barry K."/>
            <person name="Blanchette R.A."/>
            <person name="Henrissat B."/>
            <person name="Martinez A.T."/>
            <person name="Otillar R."/>
            <person name="Spatafora J.W."/>
            <person name="Yadav J.S."/>
            <person name="Aerts A."/>
            <person name="Benoit I."/>
            <person name="Boyd A."/>
            <person name="Carlson A."/>
            <person name="Copeland A."/>
            <person name="Coutinho P.M."/>
            <person name="de Vries R.P."/>
            <person name="Ferreira P."/>
            <person name="Findley K."/>
            <person name="Foster B."/>
            <person name="Gaskell J."/>
            <person name="Glotzer D."/>
            <person name="Gorecki P."/>
            <person name="Heitman J."/>
            <person name="Hesse C."/>
            <person name="Hori C."/>
            <person name="Igarashi K."/>
            <person name="Jurgens J.A."/>
            <person name="Kallen N."/>
            <person name="Kersten P."/>
            <person name="Kohler A."/>
            <person name="Kuees U."/>
            <person name="Kumar T.K.A."/>
            <person name="Kuo A."/>
            <person name="LaButti K."/>
            <person name="Larrondo L.F."/>
            <person name="Lindquist E."/>
            <person name="Ling A."/>
            <person name="Lombard V."/>
            <person name="Lucas S."/>
            <person name="Lundell T."/>
            <person name="Martin R."/>
            <person name="McLaughlin D.J."/>
            <person name="Morgenstern I."/>
            <person name="Morin E."/>
            <person name="Murat C."/>
            <person name="Nagy L.G."/>
            <person name="Nolan M."/>
            <person name="Ohm R.A."/>
            <person name="Patyshakuliyeva A."/>
            <person name="Rokas A."/>
            <person name="Ruiz-Duenas F.J."/>
            <person name="Sabat G."/>
            <person name="Salamov A."/>
            <person name="Samejima M."/>
            <person name="Schmutz J."/>
            <person name="Slot J.C."/>
            <person name="St John F."/>
            <person name="Stenlid J."/>
            <person name="Sun H."/>
            <person name="Sun S."/>
            <person name="Syed K."/>
            <person name="Tsang A."/>
            <person name="Wiebenga A."/>
            <person name="Young D."/>
            <person name="Pisabarro A."/>
            <person name="Eastwood D.C."/>
            <person name="Martin F."/>
            <person name="Cullen D."/>
            <person name="Grigoriev I.V."/>
            <person name="Hibbett D.S."/>
        </authorList>
    </citation>
    <scope>NUCLEOTIDE SEQUENCE [LARGE SCALE GENOMIC DNA]</scope>
    <source>
        <strain evidence="1 2">MD-104</strain>
    </source>
</reference>
<proteinExistence type="predicted"/>
<dbReference type="Proteomes" id="UP000218811">
    <property type="component" value="Unassembled WGS sequence"/>
</dbReference>